<feature type="transmembrane region" description="Helical" evidence="1">
    <location>
        <begin position="6"/>
        <end position="23"/>
    </location>
</feature>
<gene>
    <name evidence="3" type="ORF">UY33_C0032G0019</name>
</gene>
<keyword evidence="1" id="KW-0472">Membrane</keyword>
<accession>A0A0G1XYM8</accession>
<keyword evidence="1" id="KW-0812">Transmembrane</keyword>
<sequence length="178" mass="19778">MEAAISLVIGLAIIGGIVYLVFRPKGQAGDEGRDAYFYIVAFLGLVILFWAAADLGRVILEQQWVTDIYWRGRQDETLRKVSLRLATILVTLPVFAFHWFKASMKSGEEMDQECKICHRRIRADQPENIKELRDELGTRSYIGSGGGGDRVFAGVVDRAYDSGWPAFGGGTDGVCKEL</sequence>
<reference evidence="3 4" key="1">
    <citation type="journal article" date="2015" name="Nature">
        <title>rRNA introns, odd ribosomes, and small enigmatic genomes across a large radiation of phyla.</title>
        <authorList>
            <person name="Brown C.T."/>
            <person name="Hug L.A."/>
            <person name="Thomas B.C."/>
            <person name="Sharon I."/>
            <person name="Castelle C.J."/>
            <person name="Singh A."/>
            <person name="Wilkins M.J."/>
            <person name="Williams K.H."/>
            <person name="Banfield J.F."/>
        </authorList>
    </citation>
    <scope>NUCLEOTIDE SEQUENCE [LARGE SCALE GENOMIC DNA]</scope>
</reference>
<evidence type="ECO:0000313" key="4">
    <source>
        <dbReference type="Proteomes" id="UP000034637"/>
    </source>
</evidence>
<evidence type="ECO:0000256" key="1">
    <source>
        <dbReference type="SAM" id="Phobius"/>
    </source>
</evidence>
<proteinExistence type="predicted"/>
<protein>
    <recommendedName>
        <fullName evidence="2">DUF5671 domain-containing protein</fullName>
    </recommendedName>
</protein>
<dbReference type="Pfam" id="PF18920">
    <property type="entry name" value="DUF5671"/>
    <property type="match status" value="1"/>
</dbReference>
<organism evidence="3 4">
    <name type="scientific">Candidatus Amesbacteria bacterium GW2011_GWA1_48_9</name>
    <dbReference type="NCBI Taxonomy" id="1618355"/>
    <lineage>
        <taxon>Bacteria</taxon>
        <taxon>Candidatus Amesiibacteriota</taxon>
    </lineage>
</organism>
<feature type="domain" description="DUF5671" evidence="2">
    <location>
        <begin position="34"/>
        <end position="102"/>
    </location>
</feature>
<feature type="transmembrane region" description="Helical" evidence="1">
    <location>
        <begin position="81"/>
        <end position="100"/>
    </location>
</feature>
<evidence type="ECO:0000313" key="3">
    <source>
        <dbReference type="EMBL" id="KKU99425.1"/>
    </source>
</evidence>
<dbReference type="Proteomes" id="UP000034637">
    <property type="component" value="Unassembled WGS sequence"/>
</dbReference>
<feature type="transmembrane region" description="Helical" evidence="1">
    <location>
        <begin position="35"/>
        <end position="53"/>
    </location>
</feature>
<comment type="caution">
    <text evidence="3">The sequence shown here is derived from an EMBL/GenBank/DDBJ whole genome shotgun (WGS) entry which is preliminary data.</text>
</comment>
<dbReference type="InterPro" id="IPR043728">
    <property type="entry name" value="DUF5671"/>
</dbReference>
<dbReference type="EMBL" id="LCPP01000032">
    <property type="protein sequence ID" value="KKU99425.1"/>
    <property type="molecule type" value="Genomic_DNA"/>
</dbReference>
<dbReference type="AlphaFoldDB" id="A0A0G1XYM8"/>
<name>A0A0G1XYM8_9BACT</name>
<evidence type="ECO:0000259" key="2">
    <source>
        <dbReference type="Pfam" id="PF18920"/>
    </source>
</evidence>
<keyword evidence="1" id="KW-1133">Transmembrane helix</keyword>